<dbReference type="RefSeq" id="WP_317796614.1">
    <property type="nucleotide sequence ID" value="NZ_AP028461.1"/>
</dbReference>
<sequence length="76" mass="8081">MTGYLIGGIGAALLVILLVTTLLVRRTRANRHPADRDELLRRARQASGQITRDNKRLQKGSLRGGGLGGGSSSPTD</sequence>
<feature type="region of interest" description="Disordered" evidence="1">
    <location>
        <begin position="30"/>
        <end position="76"/>
    </location>
</feature>
<dbReference type="Proteomes" id="UP001597183">
    <property type="component" value="Unassembled WGS sequence"/>
</dbReference>
<evidence type="ECO:0000256" key="1">
    <source>
        <dbReference type="SAM" id="MobiDB-lite"/>
    </source>
</evidence>
<feature type="compositionally biased region" description="Basic and acidic residues" evidence="1">
    <location>
        <begin position="32"/>
        <end position="41"/>
    </location>
</feature>
<proteinExistence type="predicted"/>
<keyword evidence="2" id="KW-0472">Membrane</keyword>
<dbReference type="EMBL" id="JBHTMK010000070">
    <property type="protein sequence ID" value="MFD1373649.1"/>
    <property type="molecule type" value="Genomic_DNA"/>
</dbReference>
<comment type="caution">
    <text evidence="3">The sequence shown here is derived from an EMBL/GenBank/DDBJ whole genome shotgun (WGS) entry which is preliminary data.</text>
</comment>
<organism evidence="3 4">
    <name type="scientific">Actinoplanes sichuanensis</name>
    <dbReference type="NCBI Taxonomy" id="512349"/>
    <lineage>
        <taxon>Bacteria</taxon>
        <taxon>Bacillati</taxon>
        <taxon>Actinomycetota</taxon>
        <taxon>Actinomycetes</taxon>
        <taxon>Micromonosporales</taxon>
        <taxon>Micromonosporaceae</taxon>
        <taxon>Actinoplanes</taxon>
    </lineage>
</organism>
<feature type="compositionally biased region" description="Gly residues" evidence="1">
    <location>
        <begin position="62"/>
        <end position="76"/>
    </location>
</feature>
<evidence type="ECO:0000313" key="3">
    <source>
        <dbReference type="EMBL" id="MFD1373649.1"/>
    </source>
</evidence>
<keyword evidence="2" id="KW-1133">Transmembrane helix</keyword>
<reference evidence="4" key="1">
    <citation type="journal article" date="2019" name="Int. J. Syst. Evol. Microbiol.">
        <title>The Global Catalogue of Microorganisms (GCM) 10K type strain sequencing project: providing services to taxonomists for standard genome sequencing and annotation.</title>
        <authorList>
            <consortium name="The Broad Institute Genomics Platform"/>
            <consortium name="The Broad Institute Genome Sequencing Center for Infectious Disease"/>
            <person name="Wu L."/>
            <person name="Ma J."/>
        </authorList>
    </citation>
    <scope>NUCLEOTIDE SEQUENCE [LARGE SCALE GENOMIC DNA]</scope>
    <source>
        <strain evidence="4">CCM 7526</strain>
    </source>
</reference>
<accession>A0ABW4ASS0</accession>
<name>A0ABW4ASS0_9ACTN</name>
<keyword evidence="2" id="KW-0812">Transmembrane</keyword>
<gene>
    <name evidence="3" type="ORF">ACFQ5G_50690</name>
</gene>
<feature type="transmembrane region" description="Helical" evidence="2">
    <location>
        <begin position="6"/>
        <end position="24"/>
    </location>
</feature>
<evidence type="ECO:0000313" key="4">
    <source>
        <dbReference type="Proteomes" id="UP001597183"/>
    </source>
</evidence>
<evidence type="ECO:0000256" key="2">
    <source>
        <dbReference type="SAM" id="Phobius"/>
    </source>
</evidence>
<protein>
    <submittedName>
        <fullName evidence="3">Uncharacterized protein</fullName>
    </submittedName>
</protein>
<keyword evidence="4" id="KW-1185">Reference proteome</keyword>